<protein>
    <submittedName>
        <fullName evidence="3">Uncharacterized protein</fullName>
    </submittedName>
</protein>
<dbReference type="Proteomes" id="UP000663854">
    <property type="component" value="Unassembled WGS sequence"/>
</dbReference>
<feature type="transmembrane region" description="Helical" evidence="1">
    <location>
        <begin position="81"/>
        <end position="101"/>
    </location>
</feature>
<feature type="transmembrane region" description="Helical" evidence="1">
    <location>
        <begin position="303"/>
        <end position="323"/>
    </location>
</feature>
<feature type="transmembrane region" description="Helical" evidence="1">
    <location>
        <begin position="158"/>
        <end position="176"/>
    </location>
</feature>
<comment type="caution">
    <text evidence="3">The sequence shown here is derived from an EMBL/GenBank/DDBJ whole genome shotgun (WGS) entry which is preliminary data.</text>
</comment>
<keyword evidence="1" id="KW-1133">Transmembrane helix</keyword>
<feature type="transmembrane region" description="Helical" evidence="1">
    <location>
        <begin position="343"/>
        <end position="376"/>
    </location>
</feature>
<dbReference type="PANTHER" id="PTHR31610:SF0">
    <property type="entry name" value="SLC26A_SULP TRANSPORTER DOMAIN-CONTAINING PROTEIN"/>
    <property type="match status" value="1"/>
</dbReference>
<reference evidence="3" key="1">
    <citation type="submission" date="2021-02" db="EMBL/GenBank/DDBJ databases">
        <authorList>
            <person name="Nowell W R."/>
        </authorList>
    </citation>
    <scope>NUCLEOTIDE SEQUENCE</scope>
</reference>
<accession>A0A815AKP2</accession>
<keyword evidence="1" id="KW-0812">Transmembrane</keyword>
<dbReference type="EMBL" id="CAJNOL010000990">
    <property type="protein sequence ID" value="CAF1258783.1"/>
    <property type="molecule type" value="Genomic_DNA"/>
</dbReference>
<feature type="transmembrane region" description="Helical" evidence="1">
    <location>
        <begin position="53"/>
        <end position="75"/>
    </location>
</feature>
<gene>
    <name evidence="3" type="ORF">JXQ802_LOCUS27369</name>
    <name evidence="2" type="ORF">PYM288_LOCUS18229</name>
</gene>
<sequence>MKTEKFSHFFKQQWLTLSDEIRILLTFHPKEWLNAFRSNSKYPLFLHGDIDGFVALFIDNLATLLAIILALQPVFDSDIVYGKIVTGVALTMLWGNIYYVYMARKLAYKEKRGDVCTMPYGINTPGAFAFIFGIIFPAYYQCIVDNNGQNKRMCQERVCVALLSSISAIGFTYLALNQYLPVLATPMVSFLPFSIVILGYCGKVKIGRVPIAIVALIIGTALGWATSTNEAQDVRDASKLVKPYAPVFPVQGMFENMNRIGPYLSIIIPTGISIAIGTIQCVESAKRAGDFYPTREAMFADGVGTILASLFGSILGMTVYIGHPAYKRMGARQAYSVINCLAYAPLCFFGIIALFIRIIAVVAVNPVIIFIGLFMCAETLAITPPRHYIAFLLGLTPVVADWARGTIINGVAVAYLNVTLPNVDFAQNVTPHITDFSYHGLSNLAGGSLLQCILITAILMYMIDRKFIRGALWSFLAGLLSFFGLIHSSNLGVLYKQTDDGWRFTVGYAMMILLFILCEIAQRWKWIEGPESEPDDLSSEEWHEWNRMQQSNKESQRF</sequence>
<feature type="transmembrane region" description="Helical" evidence="1">
    <location>
        <begin position="470"/>
        <end position="489"/>
    </location>
</feature>
<keyword evidence="4" id="KW-1185">Reference proteome</keyword>
<name>A0A815AKP2_9BILA</name>
<evidence type="ECO:0000256" key="1">
    <source>
        <dbReference type="SAM" id="Phobius"/>
    </source>
</evidence>
<feature type="transmembrane region" description="Helical" evidence="1">
    <location>
        <begin position="436"/>
        <end position="463"/>
    </location>
</feature>
<feature type="transmembrane region" description="Helical" evidence="1">
    <location>
        <begin position="501"/>
        <end position="518"/>
    </location>
</feature>
<evidence type="ECO:0000313" key="3">
    <source>
        <dbReference type="EMBL" id="CAF1258783.1"/>
    </source>
</evidence>
<keyword evidence="1" id="KW-0472">Membrane</keyword>
<dbReference type="PANTHER" id="PTHR31610">
    <property type="entry name" value="SLR0360 PROTEIN"/>
    <property type="match status" value="1"/>
</dbReference>
<evidence type="ECO:0000313" key="2">
    <source>
        <dbReference type="EMBL" id="CAF1072267.1"/>
    </source>
</evidence>
<feature type="transmembrane region" description="Helical" evidence="1">
    <location>
        <begin position="388"/>
        <end position="416"/>
    </location>
</feature>
<proteinExistence type="predicted"/>
<dbReference type="AlphaFoldDB" id="A0A815AKP2"/>
<feature type="transmembrane region" description="Helical" evidence="1">
    <location>
        <begin position="182"/>
        <end position="202"/>
    </location>
</feature>
<organism evidence="3 4">
    <name type="scientific">Rotaria sordida</name>
    <dbReference type="NCBI Taxonomy" id="392033"/>
    <lineage>
        <taxon>Eukaryota</taxon>
        <taxon>Metazoa</taxon>
        <taxon>Spiralia</taxon>
        <taxon>Gnathifera</taxon>
        <taxon>Rotifera</taxon>
        <taxon>Eurotatoria</taxon>
        <taxon>Bdelloidea</taxon>
        <taxon>Philodinida</taxon>
        <taxon>Philodinidae</taxon>
        <taxon>Rotaria</taxon>
    </lineage>
</organism>
<dbReference type="EMBL" id="CAJNOH010000550">
    <property type="protein sequence ID" value="CAF1072267.1"/>
    <property type="molecule type" value="Genomic_DNA"/>
</dbReference>
<feature type="transmembrane region" description="Helical" evidence="1">
    <location>
        <begin position="260"/>
        <end position="282"/>
    </location>
</feature>
<evidence type="ECO:0000313" key="4">
    <source>
        <dbReference type="Proteomes" id="UP000663870"/>
    </source>
</evidence>
<dbReference type="Proteomes" id="UP000663870">
    <property type="component" value="Unassembled WGS sequence"/>
</dbReference>
<feature type="transmembrane region" description="Helical" evidence="1">
    <location>
        <begin position="209"/>
        <end position="226"/>
    </location>
</feature>